<sequence length="88" mass="9964">MTYYFLETKQGLWVFNLCISVFYENHLRGEYILGFIQVAERALNLPKSSSSLPKRLPNVEIKGTLKAPADLCKDLQGILLLHRLSAPA</sequence>
<protein>
    <submittedName>
        <fullName evidence="1">Uncharacterized protein</fullName>
    </submittedName>
</protein>
<dbReference type="EMBL" id="JABWDY010037761">
    <property type="protein sequence ID" value="KAF5180163.1"/>
    <property type="molecule type" value="Genomic_DNA"/>
</dbReference>
<proteinExistence type="predicted"/>
<name>A0A7J6V5H1_THATH</name>
<dbReference type="AlphaFoldDB" id="A0A7J6V5H1"/>
<evidence type="ECO:0000313" key="1">
    <source>
        <dbReference type="EMBL" id="KAF5180163.1"/>
    </source>
</evidence>
<dbReference type="Proteomes" id="UP000554482">
    <property type="component" value="Unassembled WGS sequence"/>
</dbReference>
<evidence type="ECO:0000313" key="2">
    <source>
        <dbReference type="Proteomes" id="UP000554482"/>
    </source>
</evidence>
<keyword evidence="2" id="KW-1185">Reference proteome</keyword>
<reference evidence="1 2" key="1">
    <citation type="submission" date="2020-06" db="EMBL/GenBank/DDBJ databases">
        <title>Transcriptomic and genomic resources for Thalictrum thalictroides and T. hernandezii: Facilitating candidate gene discovery in an emerging model plant lineage.</title>
        <authorList>
            <person name="Arias T."/>
            <person name="Riano-Pachon D.M."/>
            <person name="Di Stilio V.S."/>
        </authorList>
    </citation>
    <scope>NUCLEOTIDE SEQUENCE [LARGE SCALE GENOMIC DNA]</scope>
    <source>
        <strain evidence="2">cv. WT478/WT964</strain>
        <tissue evidence="1">Leaves</tissue>
    </source>
</reference>
<comment type="caution">
    <text evidence="1">The sequence shown here is derived from an EMBL/GenBank/DDBJ whole genome shotgun (WGS) entry which is preliminary data.</text>
</comment>
<organism evidence="1 2">
    <name type="scientific">Thalictrum thalictroides</name>
    <name type="common">Rue-anemone</name>
    <name type="synonym">Anemone thalictroides</name>
    <dbReference type="NCBI Taxonomy" id="46969"/>
    <lineage>
        <taxon>Eukaryota</taxon>
        <taxon>Viridiplantae</taxon>
        <taxon>Streptophyta</taxon>
        <taxon>Embryophyta</taxon>
        <taxon>Tracheophyta</taxon>
        <taxon>Spermatophyta</taxon>
        <taxon>Magnoliopsida</taxon>
        <taxon>Ranunculales</taxon>
        <taxon>Ranunculaceae</taxon>
        <taxon>Thalictroideae</taxon>
        <taxon>Thalictrum</taxon>
    </lineage>
</organism>
<accession>A0A7J6V5H1</accession>
<gene>
    <name evidence="1" type="ORF">FRX31_030259</name>
</gene>